<dbReference type="EMBL" id="VDEP01000169">
    <property type="protein sequence ID" value="KAA1127198.1"/>
    <property type="molecule type" value="Genomic_DNA"/>
</dbReference>
<evidence type="ECO:0000256" key="1">
    <source>
        <dbReference type="SAM" id="MobiDB-lite"/>
    </source>
</evidence>
<name>A0A5B0RPR7_PUCGR</name>
<proteinExistence type="predicted"/>
<gene>
    <name evidence="2" type="ORF">PGTUg99_030733</name>
</gene>
<dbReference type="AlphaFoldDB" id="A0A5B0RPR7"/>
<organism evidence="2 3">
    <name type="scientific">Puccinia graminis f. sp. tritici</name>
    <dbReference type="NCBI Taxonomy" id="56615"/>
    <lineage>
        <taxon>Eukaryota</taxon>
        <taxon>Fungi</taxon>
        <taxon>Dikarya</taxon>
        <taxon>Basidiomycota</taxon>
        <taxon>Pucciniomycotina</taxon>
        <taxon>Pucciniomycetes</taxon>
        <taxon>Pucciniales</taxon>
        <taxon>Pucciniaceae</taxon>
        <taxon>Puccinia</taxon>
    </lineage>
</organism>
<evidence type="ECO:0000313" key="2">
    <source>
        <dbReference type="EMBL" id="KAA1127198.1"/>
    </source>
</evidence>
<accession>A0A5B0RPR7</accession>
<evidence type="ECO:0000313" key="3">
    <source>
        <dbReference type="Proteomes" id="UP000325313"/>
    </source>
</evidence>
<comment type="caution">
    <text evidence="2">The sequence shown here is derived from an EMBL/GenBank/DDBJ whole genome shotgun (WGS) entry which is preliminary data.</text>
</comment>
<feature type="region of interest" description="Disordered" evidence="1">
    <location>
        <begin position="68"/>
        <end position="95"/>
    </location>
</feature>
<reference evidence="2 3" key="1">
    <citation type="submission" date="2019-05" db="EMBL/GenBank/DDBJ databases">
        <title>Emergence of the Ug99 lineage of the wheat stem rust pathogen through somatic hybridization.</title>
        <authorList>
            <person name="Li F."/>
            <person name="Upadhyaya N.M."/>
            <person name="Sperschneider J."/>
            <person name="Matny O."/>
            <person name="Nguyen-Phuc H."/>
            <person name="Mago R."/>
            <person name="Raley C."/>
            <person name="Miller M.E."/>
            <person name="Silverstein K.A.T."/>
            <person name="Henningsen E."/>
            <person name="Hirsch C.D."/>
            <person name="Visser B."/>
            <person name="Pretorius Z.A."/>
            <person name="Steffenson B.J."/>
            <person name="Schwessinger B."/>
            <person name="Dodds P.N."/>
            <person name="Figueroa M."/>
        </authorList>
    </citation>
    <scope>NUCLEOTIDE SEQUENCE [LARGE SCALE GENOMIC DNA]</scope>
    <source>
        <strain evidence="2 3">Ug99</strain>
    </source>
</reference>
<sequence>MEQNLSKNLPLKTKLSDAFNKAINKFGTFACWEALSTAPPAGFLVDGSSEIDLPLGEEQVRQLIAQSTSGALWPRRRDNHGHGKSAQTNSSSSSQLGNLQGCLVDLSKVVAVKLGIDEPIRSDFYMLILEKGATFKPRTSLD</sequence>
<dbReference type="Proteomes" id="UP000325313">
    <property type="component" value="Unassembled WGS sequence"/>
</dbReference>
<protein>
    <submittedName>
        <fullName evidence="2">Uncharacterized protein</fullName>
    </submittedName>
</protein>